<keyword evidence="14" id="KW-1185">Reference proteome</keyword>
<dbReference type="InterPro" id="IPR004387">
    <property type="entry name" value="Pept_M50_Zn"/>
</dbReference>
<comment type="cofactor">
    <cofactor evidence="1">
        <name>Zn(2+)</name>
        <dbReference type="ChEBI" id="CHEBI:29105"/>
    </cofactor>
</comment>
<proteinExistence type="inferred from homology"/>
<dbReference type="Gene3D" id="2.30.42.10">
    <property type="match status" value="1"/>
</dbReference>
<keyword evidence="6" id="KW-0378">Hydrolase</keyword>
<feature type="transmembrane region" description="Helical" evidence="11">
    <location>
        <begin position="457"/>
        <end position="478"/>
    </location>
</feature>
<name>A0ABY4FIE1_9MICO</name>
<dbReference type="InterPro" id="IPR036034">
    <property type="entry name" value="PDZ_sf"/>
</dbReference>
<feature type="transmembrane region" description="Helical" evidence="11">
    <location>
        <begin position="174"/>
        <end position="201"/>
    </location>
</feature>
<evidence type="ECO:0000256" key="6">
    <source>
        <dbReference type="ARBA" id="ARBA00022801"/>
    </source>
</evidence>
<protein>
    <submittedName>
        <fullName evidence="13">Site-2 protease family protein</fullName>
    </submittedName>
</protein>
<dbReference type="PANTHER" id="PTHR42837:SF2">
    <property type="entry name" value="MEMBRANE METALLOPROTEASE ARASP2, CHLOROPLASTIC-RELATED"/>
    <property type="match status" value="1"/>
</dbReference>
<sequence length="488" mass="50420">MTEVLLYILGILIVVVGLAVSIGLHEIGHLVPAKLFGVKVTQYMVGFGKTIWSRRTGETEYGVKLIPLGGYVAMIGMYPPQKPGEAARASTTGFFNSVLDEGTTAVKSAARGAAGGRLDEEIERIGDGPAPRPADGEAPRGLAGIVDDARLASAETIGDDDARTFYRLPVWKKIVVMLGGPFMNLLLAGVFFTIVLVGFGLPQNSTTLGQLSECLRPASSSATDCGADAPAAPAAAAGLLPGDRIVAVDGDAIADWDAFRAAVAQSPGRALDVVIERDGAERSVELTPVANERLVTDADGEIVTGADGEPLTETVGMVGATPATETVPQPISAVPAYVGENISNVAGVIVGLPQRMVDIWNAAFGAEERDPNGPISVVGVGRLAGEVASLDAPVAAKAQTMFGLLGSLNVALFVFNLVPLMPLDGGHVVGALYEGLKRGIARLRGKRDPGPVDTAKMVPVTLAVSLVLGAMTVLLVYADIVKPVSLFG</sequence>
<dbReference type="Pfam" id="PF02163">
    <property type="entry name" value="Peptidase_M50"/>
    <property type="match status" value="1"/>
</dbReference>
<dbReference type="PANTHER" id="PTHR42837">
    <property type="entry name" value="REGULATOR OF SIGMA-E PROTEASE RSEP"/>
    <property type="match status" value="1"/>
</dbReference>
<evidence type="ECO:0000256" key="9">
    <source>
        <dbReference type="ARBA" id="ARBA00023049"/>
    </source>
</evidence>
<reference evidence="13 14" key="1">
    <citation type="submission" date="2022-04" db="EMBL/GenBank/DDBJ databases">
        <title>Leucobacter sp. isolated from rhizosphere of garlic.</title>
        <authorList>
            <person name="Won M."/>
            <person name="Lee C.-M."/>
            <person name="Woen H.-Y."/>
            <person name="Kwon S.-W."/>
        </authorList>
    </citation>
    <scope>NUCLEOTIDE SEQUENCE [LARGE SCALE GENOMIC DNA]</scope>
    <source>
        <strain evidence="13 14">H21R-40</strain>
    </source>
</reference>
<dbReference type="Pfam" id="PF17820">
    <property type="entry name" value="PDZ_6"/>
    <property type="match status" value="1"/>
</dbReference>
<dbReference type="InterPro" id="IPR041489">
    <property type="entry name" value="PDZ_6"/>
</dbReference>
<dbReference type="SUPFAM" id="SSF50156">
    <property type="entry name" value="PDZ domain-like"/>
    <property type="match status" value="1"/>
</dbReference>
<evidence type="ECO:0000256" key="1">
    <source>
        <dbReference type="ARBA" id="ARBA00001947"/>
    </source>
</evidence>
<dbReference type="Proteomes" id="UP000831786">
    <property type="component" value="Chromosome"/>
</dbReference>
<keyword evidence="4 13" id="KW-0645">Protease</keyword>
<evidence type="ECO:0000256" key="3">
    <source>
        <dbReference type="ARBA" id="ARBA00007931"/>
    </source>
</evidence>
<dbReference type="SMART" id="SM00228">
    <property type="entry name" value="PDZ"/>
    <property type="match status" value="1"/>
</dbReference>
<evidence type="ECO:0000256" key="10">
    <source>
        <dbReference type="ARBA" id="ARBA00023136"/>
    </source>
</evidence>
<evidence type="ECO:0000313" key="14">
    <source>
        <dbReference type="Proteomes" id="UP000831786"/>
    </source>
</evidence>
<dbReference type="InterPro" id="IPR008915">
    <property type="entry name" value="Peptidase_M50"/>
</dbReference>
<feature type="domain" description="PDZ" evidence="12">
    <location>
        <begin position="188"/>
        <end position="279"/>
    </location>
</feature>
<keyword evidence="7" id="KW-0862">Zinc</keyword>
<dbReference type="GO" id="GO:0008233">
    <property type="term" value="F:peptidase activity"/>
    <property type="evidence" value="ECO:0007669"/>
    <property type="project" value="UniProtKB-KW"/>
</dbReference>
<evidence type="ECO:0000256" key="2">
    <source>
        <dbReference type="ARBA" id="ARBA00004141"/>
    </source>
</evidence>
<keyword evidence="9" id="KW-0482">Metalloprotease</keyword>
<evidence type="ECO:0000256" key="7">
    <source>
        <dbReference type="ARBA" id="ARBA00022833"/>
    </source>
</evidence>
<comment type="similarity">
    <text evidence="3">Belongs to the peptidase M50B family.</text>
</comment>
<evidence type="ECO:0000259" key="12">
    <source>
        <dbReference type="SMART" id="SM00228"/>
    </source>
</evidence>
<evidence type="ECO:0000256" key="5">
    <source>
        <dbReference type="ARBA" id="ARBA00022692"/>
    </source>
</evidence>
<dbReference type="InterPro" id="IPR001478">
    <property type="entry name" value="PDZ"/>
</dbReference>
<keyword evidence="8 11" id="KW-1133">Transmembrane helix</keyword>
<evidence type="ECO:0000256" key="8">
    <source>
        <dbReference type="ARBA" id="ARBA00022989"/>
    </source>
</evidence>
<keyword evidence="10 11" id="KW-0472">Membrane</keyword>
<evidence type="ECO:0000313" key="13">
    <source>
        <dbReference type="EMBL" id="UOQ56165.1"/>
    </source>
</evidence>
<evidence type="ECO:0000256" key="4">
    <source>
        <dbReference type="ARBA" id="ARBA00022670"/>
    </source>
</evidence>
<accession>A0ABY4FIE1</accession>
<organism evidence="13 14">
    <name type="scientific">Leucobacter allii</name>
    <dbReference type="NCBI Taxonomy" id="2932247"/>
    <lineage>
        <taxon>Bacteria</taxon>
        <taxon>Bacillati</taxon>
        <taxon>Actinomycetota</taxon>
        <taxon>Actinomycetes</taxon>
        <taxon>Micrococcales</taxon>
        <taxon>Microbacteriaceae</taxon>
        <taxon>Leucobacter</taxon>
    </lineage>
</organism>
<feature type="transmembrane region" description="Helical" evidence="11">
    <location>
        <begin position="410"/>
        <end position="436"/>
    </location>
</feature>
<dbReference type="RefSeq" id="WP_244726359.1">
    <property type="nucleotide sequence ID" value="NZ_CP095045.1"/>
</dbReference>
<comment type="subcellular location">
    <subcellularLocation>
        <location evidence="2">Membrane</location>
        <topology evidence="2">Multi-pass membrane protein</topology>
    </subcellularLocation>
</comment>
<feature type="transmembrane region" description="Helical" evidence="11">
    <location>
        <begin position="6"/>
        <end position="24"/>
    </location>
</feature>
<dbReference type="GO" id="GO:0006508">
    <property type="term" value="P:proteolysis"/>
    <property type="evidence" value="ECO:0007669"/>
    <property type="project" value="UniProtKB-KW"/>
</dbReference>
<keyword evidence="5 11" id="KW-0812">Transmembrane</keyword>
<evidence type="ECO:0000256" key="11">
    <source>
        <dbReference type="SAM" id="Phobius"/>
    </source>
</evidence>
<dbReference type="EMBL" id="CP095045">
    <property type="protein sequence ID" value="UOQ56165.1"/>
    <property type="molecule type" value="Genomic_DNA"/>
</dbReference>
<gene>
    <name evidence="13" type="ORF">MUN78_10715</name>
</gene>
<dbReference type="CDD" id="cd06163">
    <property type="entry name" value="S2P-M50_PDZ_RseP-like"/>
    <property type="match status" value="1"/>
</dbReference>